<dbReference type="SUPFAM" id="SSF50249">
    <property type="entry name" value="Nucleic acid-binding proteins"/>
    <property type="match status" value="4"/>
</dbReference>
<comment type="function">
    <text evidence="8">3'-5' exoribonuclease that releases 5'-nucleoside monophosphates and is involved in maturation of structured RNAs.</text>
</comment>
<feature type="compositionally biased region" description="Polar residues" evidence="9">
    <location>
        <begin position="807"/>
        <end position="816"/>
    </location>
</feature>
<dbReference type="SMART" id="SM00955">
    <property type="entry name" value="RNB"/>
    <property type="match status" value="1"/>
</dbReference>
<reference evidence="11 12" key="1">
    <citation type="submission" date="2019-01" db="EMBL/GenBank/DDBJ databases">
        <authorList>
            <person name="Chen W.-M."/>
        </authorList>
    </citation>
    <scope>NUCLEOTIDE SEQUENCE [LARGE SCALE GENOMIC DNA]</scope>
    <source>
        <strain evidence="11 12">HPM-16</strain>
    </source>
</reference>
<dbReference type="NCBIfam" id="TIGR00358">
    <property type="entry name" value="3_prime_RNase"/>
    <property type="match status" value="1"/>
</dbReference>
<dbReference type="InterPro" id="IPR011805">
    <property type="entry name" value="RNase_R"/>
</dbReference>
<dbReference type="SMART" id="SM00316">
    <property type="entry name" value="S1"/>
    <property type="match status" value="1"/>
</dbReference>
<evidence type="ECO:0000313" key="11">
    <source>
        <dbReference type="EMBL" id="RVU29963.1"/>
    </source>
</evidence>
<dbReference type="AlphaFoldDB" id="A0A437Q630"/>
<dbReference type="Gene3D" id="2.40.50.140">
    <property type="entry name" value="Nucleic acid-binding proteins"/>
    <property type="match status" value="2"/>
</dbReference>
<dbReference type="EMBL" id="SACQ01000006">
    <property type="protein sequence ID" value="RVU29963.1"/>
    <property type="molecule type" value="Genomic_DNA"/>
</dbReference>
<dbReference type="Pfam" id="PF17876">
    <property type="entry name" value="CSD2"/>
    <property type="match status" value="1"/>
</dbReference>
<evidence type="ECO:0000256" key="6">
    <source>
        <dbReference type="ARBA" id="ARBA00022839"/>
    </source>
</evidence>
<dbReference type="NCBIfam" id="NF008648">
    <property type="entry name" value="PRK11642.1"/>
    <property type="match status" value="1"/>
</dbReference>
<dbReference type="InterPro" id="IPR003029">
    <property type="entry name" value="S1_domain"/>
</dbReference>
<dbReference type="InterPro" id="IPR050180">
    <property type="entry name" value="RNR_Ribonuclease"/>
</dbReference>
<dbReference type="PANTHER" id="PTHR23355">
    <property type="entry name" value="RIBONUCLEASE"/>
    <property type="match status" value="1"/>
</dbReference>
<feature type="domain" description="S1 motif" evidence="10">
    <location>
        <begin position="661"/>
        <end position="742"/>
    </location>
</feature>
<evidence type="ECO:0000256" key="7">
    <source>
        <dbReference type="ARBA" id="ARBA00022884"/>
    </source>
</evidence>
<keyword evidence="12" id="KW-1185">Reference proteome</keyword>
<dbReference type="EC" id="3.1.13.1" evidence="8"/>
<dbReference type="InterPro" id="IPR022966">
    <property type="entry name" value="RNase_II/R_CS"/>
</dbReference>
<dbReference type="InterPro" id="IPR011129">
    <property type="entry name" value="CSD"/>
</dbReference>
<evidence type="ECO:0000259" key="10">
    <source>
        <dbReference type="PROSITE" id="PS50126"/>
    </source>
</evidence>
<feature type="region of interest" description="Disordered" evidence="9">
    <location>
        <begin position="765"/>
        <end position="864"/>
    </location>
</feature>
<keyword evidence="4 8" id="KW-0540">Nuclease</keyword>
<dbReference type="GO" id="GO:0006402">
    <property type="term" value="P:mRNA catabolic process"/>
    <property type="evidence" value="ECO:0007669"/>
    <property type="project" value="TreeGrafter"/>
</dbReference>
<evidence type="ECO:0000256" key="1">
    <source>
        <dbReference type="ARBA" id="ARBA00001849"/>
    </source>
</evidence>
<keyword evidence="3 8" id="KW-0963">Cytoplasm</keyword>
<dbReference type="InterPro" id="IPR012340">
    <property type="entry name" value="NA-bd_OB-fold"/>
</dbReference>
<comment type="caution">
    <text evidence="11">The sequence shown here is derived from an EMBL/GenBank/DDBJ whole genome shotgun (WGS) entry which is preliminary data.</text>
</comment>
<feature type="compositionally biased region" description="Basic residues" evidence="9">
    <location>
        <begin position="833"/>
        <end position="864"/>
    </location>
</feature>
<protein>
    <recommendedName>
        <fullName evidence="8">Ribonuclease R</fullName>
        <shortName evidence="8">RNase R</shortName>
        <ecNumber evidence="8">3.1.13.1</ecNumber>
    </recommendedName>
</protein>
<dbReference type="HAMAP" id="MF_01895">
    <property type="entry name" value="RNase_R"/>
    <property type="match status" value="1"/>
</dbReference>
<keyword evidence="5 8" id="KW-0378">Hydrolase</keyword>
<dbReference type="Proteomes" id="UP000282818">
    <property type="component" value="Unassembled WGS sequence"/>
</dbReference>
<evidence type="ECO:0000256" key="8">
    <source>
        <dbReference type="HAMAP-Rule" id="MF_01895"/>
    </source>
</evidence>
<dbReference type="InterPro" id="IPR040476">
    <property type="entry name" value="CSD2"/>
</dbReference>
<dbReference type="GO" id="GO:0003723">
    <property type="term" value="F:RNA binding"/>
    <property type="evidence" value="ECO:0007669"/>
    <property type="project" value="UniProtKB-UniRule"/>
</dbReference>
<evidence type="ECO:0000313" key="12">
    <source>
        <dbReference type="Proteomes" id="UP000282818"/>
    </source>
</evidence>
<dbReference type="CDD" id="cd04471">
    <property type="entry name" value="S1_RNase_R"/>
    <property type="match status" value="1"/>
</dbReference>
<evidence type="ECO:0000256" key="9">
    <source>
        <dbReference type="SAM" id="MobiDB-lite"/>
    </source>
</evidence>
<dbReference type="GO" id="GO:0008859">
    <property type="term" value="F:exoribonuclease II activity"/>
    <property type="evidence" value="ECO:0007669"/>
    <property type="project" value="UniProtKB-UniRule"/>
</dbReference>
<dbReference type="SMART" id="SM00357">
    <property type="entry name" value="CSP"/>
    <property type="match status" value="1"/>
</dbReference>
<proteinExistence type="inferred from homology"/>
<accession>A0A437Q630</accession>
<evidence type="ECO:0000256" key="5">
    <source>
        <dbReference type="ARBA" id="ARBA00022801"/>
    </source>
</evidence>
<evidence type="ECO:0000256" key="3">
    <source>
        <dbReference type="ARBA" id="ARBA00022490"/>
    </source>
</evidence>
<organism evidence="11 12">
    <name type="scientific">Neptunomonas marina</name>
    <dbReference type="NCBI Taxonomy" id="1815562"/>
    <lineage>
        <taxon>Bacteria</taxon>
        <taxon>Pseudomonadati</taxon>
        <taxon>Pseudomonadota</taxon>
        <taxon>Gammaproteobacteria</taxon>
        <taxon>Oceanospirillales</taxon>
        <taxon>Oceanospirillaceae</taxon>
        <taxon>Neptunomonas</taxon>
    </lineage>
</organism>
<dbReference type="NCBIfam" id="TIGR02063">
    <property type="entry name" value="RNase_R"/>
    <property type="match status" value="1"/>
</dbReference>
<dbReference type="InterPro" id="IPR004476">
    <property type="entry name" value="RNase_II/RNase_R"/>
</dbReference>
<comment type="similarity">
    <text evidence="8">Belongs to the RNR ribonuclease family. RNase R subfamily.</text>
</comment>
<keyword evidence="7 8" id="KW-0694">RNA-binding</keyword>
<dbReference type="GO" id="GO:0005829">
    <property type="term" value="C:cytosol"/>
    <property type="evidence" value="ECO:0007669"/>
    <property type="project" value="UniProtKB-ARBA"/>
</dbReference>
<keyword evidence="6 8" id="KW-0269">Exonuclease</keyword>
<evidence type="ECO:0000256" key="4">
    <source>
        <dbReference type="ARBA" id="ARBA00022722"/>
    </source>
</evidence>
<dbReference type="Pfam" id="PF08206">
    <property type="entry name" value="OB_RNB"/>
    <property type="match status" value="1"/>
</dbReference>
<dbReference type="InterPro" id="IPR001900">
    <property type="entry name" value="RNase_II/R"/>
</dbReference>
<dbReference type="PROSITE" id="PS01175">
    <property type="entry name" value="RIBONUCLEASE_II"/>
    <property type="match status" value="1"/>
</dbReference>
<dbReference type="Pfam" id="PF00773">
    <property type="entry name" value="RNB"/>
    <property type="match status" value="1"/>
</dbReference>
<name>A0A437Q630_9GAMM</name>
<dbReference type="InterPro" id="IPR013223">
    <property type="entry name" value="RNase_B_OB_dom"/>
</dbReference>
<dbReference type="PROSITE" id="PS50126">
    <property type="entry name" value="S1"/>
    <property type="match status" value="1"/>
</dbReference>
<comment type="subcellular location">
    <subcellularLocation>
        <location evidence="2 8">Cytoplasm</location>
    </subcellularLocation>
</comment>
<gene>
    <name evidence="8" type="primary">rnr</name>
    <name evidence="11" type="ORF">EOE65_12930</name>
</gene>
<sequence length="864" mass="96936">MSKDWIDPHASREAQKYTNPVPSRELVLSFLEQWGSPISHPQLCRELGVTDEESIDALMFRLKAMCRDGQLMSNRRNEFGLLRKMDLIPGRVIGHRDGFGFVVPDQGGDDLFLSSRQMRQVFDGDRVVVQEMGKDHRGRREGKIVEVLERNTHKLVGRFQGEAGFGQLRPENQRIANQVMVLADPESGLSYENEQLVVIEITQQPGKRNMAQGKVIEVLGDHLAAGMEIQVAIHNYDIPNEWPTEVTQQIAELSPEVEESAKTNRIDLRHLPLVTIDGEDARDFDDAVYAERKRSGGWRLWVAIADVSWYVRPETPLDIEAHKRGNSVYFPEYVVPMLPELLSNGLCSLNPKVDRLAMVCEMTISAAGNLSGYQFYEAVIESNARLTYTKVGDMLMAPESESGQALRASYRDVVPHLETLHELYFALREAREVRGAIDFETTESRIVFSNERKIDKIVPVTRNDAHKLIEECMLCANVATARFLSKSGMPALYRVHDGPKTARLETLRAYLGELGLNLPGGETPEPSDYQALAELIAERPDRHVIQTMMLRSMAQAVYTPENNGHFGLAYTAYTHFTSPIRRYPDLLVHRAIRAQIHAGKAARTVKRPEPFTANPQFSYPYSTEQILQLGEHCSMTERRADDATRDVVAWLKCEYMQDQVGESFDGVVSAVTGFGLFVELKSVFVEGLVHITGLPNDYYHFDAGKQRLVGERTRQSFRLGDNLRVRVARVDLDERKIDFDLVEHLKKRDAVKAVSKRQLLAEGKLGDPVKGAPRKAQKAEYSAKQARKGKGGAQVEEAKKPPRKRNSAATSDSAPSLSAAEKEVADYSYAGKGKSKKAKKRAAAKKGKSVAARKPKKSKVKKRG</sequence>
<dbReference type="RefSeq" id="WP_127694748.1">
    <property type="nucleotide sequence ID" value="NZ_SACQ01000006.1"/>
</dbReference>
<dbReference type="Pfam" id="PF00575">
    <property type="entry name" value="S1"/>
    <property type="match status" value="1"/>
</dbReference>
<evidence type="ECO:0000256" key="2">
    <source>
        <dbReference type="ARBA" id="ARBA00004496"/>
    </source>
</evidence>
<dbReference type="PANTHER" id="PTHR23355:SF9">
    <property type="entry name" value="DIS3-LIKE EXONUCLEASE 2"/>
    <property type="match status" value="1"/>
</dbReference>
<comment type="catalytic activity">
    <reaction evidence="1 8">
        <text>Exonucleolytic cleavage in the 3'- to 5'-direction to yield nucleoside 5'-phosphates.</text>
        <dbReference type="EC" id="3.1.13.1"/>
    </reaction>
</comment>